<dbReference type="SUPFAM" id="SSF56219">
    <property type="entry name" value="DNase I-like"/>
    <property type="match status" value="1"/>
</dbReference>
<keyword evidence="4" id="KW-1185">Reference proteome</keyword>
<dbReference type="PANTHER" id="PTHR37494:SF1">
    <property type="entry name" value="STAPHYLOCOCCUS AUREUS SURFACE PROTEIN A"/>
    <property type="match status" value="1"/>
</dbReference>
<dbReference type="InterPro" id="IPR015919">
    <property type="entry name" value="Cadherin-like_sf"/>
</dbReference>
<dbReference type="SUPFAM" id="SSF74853">
    <property type="entry name" value="Lamin A/C globular tail domain"/>
    <property type="match status" value="1"/>
</dbReference>
<dbReference type="Gene3D" id="2.60.40.1260">
    <property type="entry name" value="Lamin Tail domain"/>
    <property type="match status" value="1"/>
</dbReference>
<dbReference type="InterPro" id="IPR036691">
    <property type="entry name" value="Endo/exonu/phosph_ase_sf"/>
</dbReference>
<evidence type="ECO:0000313" key="4">
    <source>
        <dbReference type="Proteomes" id="UP001516472"/>
    </source>
</evidence>
<dbReference type="PROSITE" id="PS51841">
    <property type="entry name" value="LTD"/>
    <property type="match status" value="1"/>
</dbReference>
<dbReference type="InterPro" id="IPR001322">
    <property type="entry name" value="Lamin_tail_dom"/>
</dbReference>
<dbReference type="InterPro" id="IPR013783">
    <property type="entry name" value="Ig-like_fold"/>
</dbReference>
<organism evidence="3 4">
    <name type="scientific">Corallococcus soli</name>
    <dbReference type="NCBI Taxonomy" id="2710757"/>
    <lineage>
        <taxon>Bacteria</taxon>
        <taxon>Pseudomonadati</taxon>
        <taxon>Myxococcota</taxon>
        <taxon>Myxococcia</taxon>
        <taxon>Myxococcales</taxon>
        <taxon>Cystobacterineae</taxon>
        <taxon>Myxococcaceae</taxon>
        <taxon>Corallococcus</taxon>
    </lineage>
</organism>
<dbReference type="SUPFAM" id="SSF49313">
    <property type="entry name" value="Cadherin-like"/>
    <property type="match status" value="1"/>
</dbReference>
<sequence>MAPLRVLAPLLALLLVACPGSGPGPTPSDSGVPVDAGQIPDSGVPTDGGLFPPLAITAASLEPAAALVPYQATLTASGGQSPYAWQVTLGPLVDGLALSSEGVLTGTPRFSGDSTFTVEVQDARGTRVEQTLSLRVSGTAFAPLPDAYVSEPYAWTFRAPDGAVAPLWSTGSTLPEGLRLEAVGSLSGVPTAPGSAVLTVGVQDSGRAASWTQALSVLPLPSITTTTLPEADAAQPYSATLTATGGRAPLSWTAAPGALPPGLTLSGEGVLSGTLTSEGPAFTVTVSDANGRKASRELSLFIASQDFELKTQRLTDGRVGDPYSATLAASGGSPPYTWSFTGTLAAGLSLTSNGTLSGVPTAAGTVPFIVTARDATGQTVSRRLPLTVLAPPSLFTVGHWNLEWFGAPNQGPPRSTSDGGLADDLQVAGARDVMGAANAHVWGLVEMVDTADFDTLKAGLPGYSGFLANNPTYVLSGTSLYSAGEQKPGILYDSTLTYRSAQIILTAQAADFGGRPPLRVDFTTRIHGEDAPLVVIVVHLKAFEDLTSYEQRLRSAAALKNYLDVWLPEARVLVIGDWNDDLDHSISKDNGTPRPTPFANFLDDPTRYTFITHPLTDTNTRTTVEFDEVIDHTLATDEMTIEAVPGEVQVLRPDTTVPDYGGAVSDHYPVLTRYDFSGPAGPRVKLTAPLGGTFVKGETLTVTWRSSGVDTVRVELSYDGGENWSVIAPSVRADVGAHAWTVPDVENSTVRVRVVDTAKDSRFDMGPAALWFTRTPPRVFINELLANEPAPGNTDFEFVELYNAGPAPVDLSRWSLWDATASRHVFAPGTVLAPGRALVVFGGPAGFTPGTPDTVAASGGTLSLNNTSDTVQLRRVDGGVVDTYGYGSTVDDVSINRSPDMTPDAGFVLHTTLSPGLTSSPGRRADGGAF</sequence>
<dbReference type="PROSITE" id="PS51257">
    <property type="entry name" value="PROKAR_LIPOPROTEIN"/>
    <property type="match status" value="1"/>
</dbReference>
<dbReference type="Gene3D" id="2.60.40.10">
    <property type="entry name" value="Immunoglobulins"/>
    <property type="match status" value="4"/>
</dbReference>
<dbReference type="PANTHER" id="PTHR37494">
    <property type="entry name" value="HEMAGGLUTININ"/>
    <property type="match status" value="1"/>
</dbReference>
<feature type="signal peptide" evidence="1">
    <location>
        <begin position="1"/>
        <end position="22"/>
    </location>
</feature>
<protein>
    <recommendedName>
        <fullName evidence="2">LTD domain-containing protein</fullName>
    </recommendedName>
</protein>
<evidence type="ECO:0000256" key="1">
    <source>
        <dbReference type="SAM" id="SignalP"/>
    </source>
</evidence>
<reference evidence="3 4" key="1">
    <citation type="submission" date="2020-02" db="EMBL/GenBank/DDBJ databases">
        <authorList>
            <person name="Babadi Z.K."/>
            <person name="Risdian C."/>
            <person name="Ebrahimipour G.H."/>
            <person name="Wink J."/>
        </authorList>
    </citation>
    <scope>NUCLEOTIDE SEQUENCE [LARGE SCALE GENOMIC DNA]</scope>
    <source>
        <strain evidence="3 4">ZKHCc1 1396</strain>
    </source>
</reference>
<evidence type="ECO:0000259" key="2">
    <source>
        <dbReference type="PROSITE" id="PS51841"/>
    </source>
</evidence>
<feature type="chain" id="PRO_5045284718" description="LTD domain-containing protein" evidence="1">
    <location>
        <begin position="23"/>
        <end position="930"/>
    </location>
</feature>
<feature type="domain" description="LTD" evidence="2">
    <location>
        <begin position="773"/>
        <end position="888"/>
    </location>
</feature>
<keyword evidence="1" id="KW-0732">Signal</keyword>
<dbReference type="Proteomes" id="UP001516472">
    <property type="component" value="Unassembled WGS sequence"/>
</dbReference>
<dbReference type="EMBL" id="JAAIYO010000001">
    <property type="protein sequence ID" value="MBE4746624.1"/>
    <property type="molecule type" value="Genomic_DNA"/>
</dbReference>
<accession>A0ABR9PFC9</accession>
<proteinExistence type="predicted"/>
<name>A0ABR9PFC9_9BACT</name>
<dbReference type="Pfam" id="PF03372">
    <property type="entry name" value="Exo_endo_phos"/>
    <property type="match status" value="1"/>
</dbReference>
<dbReference type="Gene3D" id="3.60.10.10">
    <property type="entry name" value="Endonuclease/exonuclease/phosphatase"/>
    <property type="match status" value="1"/>
</dbReference>
<gene>
    <name evidence="3" type="ORF">G4177_00375</name>
</gene>
<comment type="caution">
    <text evidence="3">The sequence shown here is derived from an EMBL/GenBank/DDBJ whole genome shotgun (WGS) entry which is preliminary data.</text>
</comment>
<dbReference type="InterPro" id="IPR005135">
    <property type="entry name" value="Endo/exonuclease/phosphatase"/>
</dbReference>
<dbReference type="Pfam" id="PF05345">
    <property type="entry name" value="He_PIG"/>
    <property type="match status" value="3"/>
</dbReference>
<evidence type="ECO:0000313" key="3">
    <source>
        <dbReference type="EMBL" id="MBE4746624.1"/>
    </source>
</evidence>
<dbReference type="RefSeq" id="WP_193346063.1">
    <property type="nucleotide sequence ID" value="NZ_CBCSIP010000045.1"/>
</dbReference>
<dbReference type="InterPro" id="IPR036415">
    <property type="entry name" value="Lamin_tail_dom_sf"/>
</dbReference>
<dbReference type="Pfam" id="PF00932">
    <property type="entry name" value="LTD"/>
    <property type="match status" value="1"/>
</dbReference>